<name>A0A3G5AHK4_9VIRU</name>
<feature type="compositionally biased region" description="Basic and acidic residues" evidence="1">
    <location>
        <begin position="22"/>
        <end position="32"/>
    </location>
</feature>
<gene>
    <name evidence="2" type="ORF">Sylvanvirus6_18</name>
</gene>
<organism evidence="2">
    <name type="scientific">Sylvanvirus sp</name>
    <dbReference type="NCBI Taxonomy" id="2487774"/>
    <lineage>
        <taxon>Viruses</taxon>
    </lineage>
</organism>
<feature type="region of interest" description="Disordered" evidence="1">
    <location>
        <begin position="122"/>
        <end position="146"/>
    </location>
</feature>
<proteinExistence type="predicted"/>
<protein>
    <submittedName>
        <fullName evidence="2">Uncharacterized protein</fullName>
    </submittedName>
</protein>
<sequence length="481" mass="56396">MDNSHQKDDEVREINDQSDSELDMKEGVKQEEQDQDQDLVYPIVIEVEQHFYDQIKTQCTFIKVKSTFEYLTGKTVWCKKCTLDLNEFYLLLQKERTFKILNSKELTTTLIQLISEGEEEIEDIQETKNTNEAEEPEGKKNESDIKDKKNIYDVSHSQGFHESNFSLASKMLPLVMAMYESTTTDVKDLTTYRVHCLKTALDESNKPLIHICLTQLNWLTPKSVLDQSINELVRHIMSKLCTFSNDMYVDLFKSLWEVIRSIEYPWELHDPLQHCINRCIVSDSMFILAFILSNESGFRYKVRSIHIIKSILVNKLETTLYLLPFLTTRPIPFTCQYLPYDVHDDEIESYSKYEERTSEYRKNYITLKSLNYLLDLKKQNIVTFKKDDIHEFILNTITFYKLDIFKRLVEEFPSDAENILILKSLSHEMAAIRDANAAMNKVIRDKIVIDHWISTQSSSDLIQLAKEAAKREGHKNIDILI</sequence>
<accession>A0A3G5AHK4</accession>
<evidence type="ECO:0000313" key="2">
    <source>
        <dbReference type="EMBL" id="AYV86677.1"/>
    </source>
</evidence>
<evidence type="ECO:0000256" key="1">
    <source>
        <dbReference type="SAM" id="MobiDB-lite"/>
    </source>
</evidence>
<dbReference type="EMBL" id="MK072512">
    <property type="protein sequence ID" value="AYV86677.1"/>
    <property type="molecule type" value="Genomic_DNA"/>
</dbReference>
<reference evidence="2" key="1">
    <citation type="submission" date="2018-10" db="EMBL/GenBank/DDBJ databases">
        <title>Hidden diversity of soil giant viruses.</title>
        <authorList>
            <person name="Schulz F."/>
            <person name="Alteio L."/>
            <person name="Goudeau D."/>
            <person name="Ryan E.M."/>
            <person name="Malmstrom R.R."/>
            <person name="Blanchard J."/>
            <person name="Woyke T."/>
        </authorList>
    </citation>
    <scope>NUCLEOTIDE SEQUENCE</scope>
    <source>
        <strain evidence="2">SYV1</strain>
    </source>
</reference>
<feature type="region of interest" description="Disordered" evidence="1">
    <location>
        <begin position="1"/>
        <end position="34"/>
    </location>
</feature>
<feature type="compositionally biased region" description="Basic and acidic residues" evidence="1">
    <location>
        <begin position="125"/>
        <end position="146"/>
    </location>
</feature>
<feature type="compositionally biased region" description="Basic and acidic residues" evidence="1">
    <location>
        <begin position="1"/>
        <end position="15"/>
    </location>
</feature>